<organism evidence="8 9">
    <name type="scientific">Odoribacter laneus YIT 12061</name>
    <dbReference type="NCBI Taxonomy" id="742817"/>
    <lineage>
        <taxon>Bacteria</taxon>
        <taxon>Pseudomonadati</taxon>
        <taxon>Bacteroidota</taxon>
        <taxon>Bacteroidia</taxon>
        <taxon>Bacteroidales</taxon>
        <taxon>Odoribacteraceae</taxon>
        <taxon>Odoribacter</taxon>
    </lineage>
</organism>
<protein>
    <recommendedName>
        <fullName evidence="7">AprE-like beta-barrel domain-containing protein</fullName>
    </recommendedName>
</protein>
<dbReference type="STRING" id="742817.HMPREF9449_02599"/>
<keyword evidence="5" id="KW-0175">Coiled coil</keyword>
<keyword evidence="3 6" id="KW-1133">Transmembrane helix</keyword>
<evidence type="ECO:0000256" key="2">
    <source>
        <dbReference type="ARBA" id="ARBA00022692"/>
    </source>
</evidence>
<dbReference type="InterPro" id="IPR050739">
    <property type="entry name" value="MFP"/>
</dbReference>
<sequence length="441" mass="50776">MPEKDIELRSEEVQEVMGHMPSWILRWGITLFFVIILTLLIGSFFFRYPDTITATMTLTSDNPAVQIIARANGRLTSLYIEDKQKVGSGDYLAVIENTAVTEDILQLRNTLIPIVNEPDTALLLFNAERELKLGNAQSLYTNFLRSLYDFKNYKVLNYYPQKINSLRKQIGKYEVYHRNLIGQLQIQQEQYEIGKKQYDRDSILFEEGILAAADLEVTRTQLLQKRTVYEQLKASIDNLQIQIGDLEADILDYELQQAEKEKVLYQNYSVAAEQLLNEINNWELNYVLKASVSGIVSFTQIRYVNQYVTANEIVFNIVPGEKEQLIGKAMLPAQRSGKVKVGQRVIIRFTSYPDQEFGIVKGQVSSISLVPNQNNYMIEILLPDGLHTNYKKELPFSPEMEAQADIITDDLRLIERFFMPLKKIFKEGFESQPEKIADNLL</sequence>
<feature type="transmembrane region" description="Helical" evidence="6">
    <location>
        <begin position="24"/>
        <end position="46"/>
    </location>
</feature>
<evidence type="ECO:0000256" key="5">
    <source>
        <dbReference type="SAM" id="Coils"/>
    </source>
</evidence>
<evidence type="ECO:0000313" key="8">
    <source>
        <dbReference type="EMBL" id="EHP45627.1"/>
    </source>
</evidence>
<evidence type="ECO:0000256" key="1">
    <source>
        <dbReference type="ARBA" id="ARBA00004167"/>
    </source>
</evidence>
<accession>H1DK13</accession>
<dbReference type="EMBL" id="ADMC01000028">
    <property type="protein sequence ID" value="EHP45627.1"/>
    <property type="molecule type" value="Genomic_DNA"/>
</dbReference>
<evidence type="ECO:0000256" key="3">
    <source>
        <dbReference type="ARBA" id="ARBA00022989"/>
    </source>
</evidence>
<dbReference type="RefSeq" id="WP_009137743.1">
    <property type="nucleotide sequence ID" value="NZ_JH594597.1"/>
</dbReference>
<comment type="caution">
    <text evidence="8">The sequence shown here is derived from an EMBL/GenBank/DDBJ whole genome shotgun (WGS) entry which is preliminary data.</text>
</comment>
<keyword evidence="9" id="KW-1185">Reference proteome</keyword>
<dbReference type="Proteomes" id="UP000004892">
    <property type="component" value="Unassembled WGS sequence"/>
</dbReference>
<evidence type="ECO:0000313" key="9">
    <source>
        <dbReference type="Proteomes" id="UP000004892"/>
    </source>
</evidence>
<dbReference type="InterPro" id="IPR058982">
    <property type="entry name" value="Beta-barrel_AprE"/>
</dbReference>
<dbReference type="PRINTS" id="PR01490">
    <property type="entry name" value="RTXTOXIND"/>
</dbReference>
<comment type="subcellular location">
    <subcellularLocation>
        <location evidence="1">Membrane</location>
        <topology evidence="1">Single-pass membrane protein</topology>
    </subcellularLocation>
</comment>
<gene>
    <name evidence="8" type="ORF">HMPREF9449_02599</name>
</gene>
<dbReference type="GeneID" id="98070134"/>
<name>H1DK13_9BACT</name>
<dbReference type="PANTHER" id="PTHR30386:SF26">
    <property type="entry name" value="TRANSPORT PROTEIN COMB"/>
    <property type="match status" value="1"/>
</dbReference>
<proteinExistence type="predicted"/>
<evidence type="ECO:0000256" key="4">
    <source>
        <dbReference type="ARBA" id="ARBA00023136"/>
    </source>
</evidence>
<dbReference type="HOGENOM" id="CLU_050642_0_0_10"/>
<keyword evidence="2 6" id="KW-0812">Transmembrane</keyword>
<keyword evidence="4 6" id="KW-0472">Membrane</keyword>
<dbReference type="PATRIC" id="fig|742817.3.peg.2782"/>
<feature type="domain" description="AprE-like beta-barrel" evidence="7">
    <location>
        <begin position="326"/>
        <end position="408"/>
    </location>
</feature>
<dbReference type="PANTHER" id="PTHR30386">
    <property type="entry name" value="MEMBRANE FUSION SUBUNIT OF EMRAB-TOLC MULTIDRUG EFFLUX PUMP"/>
    <property type="match status" value="1"/>
</dbReference>
<dbReference type="eggNOG" id="COG1566">
    <property type="taxonomic scope" value="Bacteria"/>
</dbReference>
<dbReference type="Gene3D" id="2.40.30.170">
    <property type="match status" value="1"/>
</dbReference>
<dbReference type="AlphaFoldDB" id="H1DK13"/>
<dbReference type="Pfam" id="PF26002">
    <property type="entry name" value="Beta-barrel_AprE"/>
    <property type="match status" value="1"/>
</dbReference>
<dbReference type="GO" id="GO:0016020">
    <property type="term" value="C:membrane"/>
    <property type="evidence" value="ECO:0007669"/>
    <property type="project" value="UniProtKB-SubCell"/>
</dbReference>
<feature type="coiled-coil region" evidence="5">
    <location>
        <begin position="222"/>
        <end position="285"/>
    </location>
</feature>
<evidence type="ECO:0000256" key="6">
    <source>
        <dbReference type="SAM" id="Phobius"/>
    </source>
</evidence>
<reference evidence="8 9" key="1">
    <citation type="submission" date="2012-01" db="EMBL/GenBank/DDBJ databases">
        <title>The Genome Sequence of Odoribacter laneus YIT 12061.</title>
        <authorList>
            <consortium name="The Broad Institute Genome Sequencing Platform"/>
            <person name="Earl A."/>
            <person name="Ward D."/>
            <person name="Feldgarden M."/>
            <person name="Gevers D."/>
            <person name="Morotomi M."/>
            <person name="Young S.K."/>
            <person name="Zeng Q."/>
            <person name="Gargeya S."/>
            <person name="Fitzgerald M."/>
            <person name="Haas B."/>
            <person name="Abouelleil A."/>
            <person name="Alvarado L."/>
            <person name="Arachchi H.M."/>
            <person name="Berlin A."/>
            <person name="Chapman S.B."/>
            <person name="Gearin G."/>
            <person name="Goldberg J."/>
            <person name="Griggs A."/>
            <person name="Gujja S."/>
            <person name="Hansen M."/>
            <person name="Heiman D."/>
            <person name="Howarth C."/>
            <person name="Larimer J."/>
            <person name="Lui A."/>
            <person name="MacDonald P.J.P."/>
            <person name="McCowen C."/>
            <person name="Montmayeur A."/>
            <person name="Murphy C."/>
            <person name="Neiman D."/>
            <person name="Pearson M."/>
            <person name="Priest M."/>
            <person name="Roberts A."/>
            <person name="Saif S."/>
            <person name="Shea T."/>
            <person name="Sisk P."/>
            <person name="Stolte C."/>
            <person name="Sykes S."/>
            <person name="Wortman J."/>
            <person name="Nusbaum C."/>
            <person name="Birren B."/>
        </authorList>
    </citation>
    <scope>NUCLEOTIDE SEQUENCE [LARGE SCALE GENOMIC DNA]</scope>
    <source>
        <strain evidence="8 9">YIT 12061</strain>
    </source>
</reference>
<evidence type="ECO:0000259" key="7">
    <source>
        <dbReference type="Pfam" id="PF26002"/>
    </source>
</evidence>